<proteinExistence type="predicted"/>
<dbReference type="RefSeq" id="WP_112672345.1">
    <property type="nucleotide sequence ID" value="NZ_PXXW01000055.1"/>
</dbReference>
<gene>
    <name evidence="1" type="ORF">GAR05_06138</name>
</gene>
<sequence>MTILCVAAHCGIPHHHTDDCPQDGCRGCLPRLAADGLRLCEVDTRRLAEDAHTAARLHDDLALRLMPGGRGGEKVATSSTGAPTVDGDVVEARSAIRATLVSLCRLIADERGHQLPQDATEALGGYVAHHARWLAAHAAADEHAQDLRDIASDPRTRRLAYPAGSDRLYIGDCPLIVRDLDGVESVCGTRVYQYGERQLIGCDGCGTDETVEWWQREIVGDATATVDAYAGAADLALRWRRPVDPALIRKWASLEARKAERNEAYVPRVNRCGKDGKQRTLYDLKELRDYAERVWAPAAA</sequence>
<evidence type="ECO:0000313" key="2">
    <source>
        <dbReference type="Proteomes" id="UP000249334"/>
    </source>
</evidence>
<keyword evidence="2" id="KW-1185">Reference proteome</keyword>
<accession>A0ABX9CB67</accession>
<organism evidence="1 2">
    <name type="scientific">Micromonospora saelicesensis</name>
    <dbReference type="NCBI Taxonomy" id="285676"/>
    <lineage>
        <taxon>Bacteria</taxon>
        <taxon>Bacillati</taxon>
        <taxon>Actinomycetota</taxon>
        <taxon>Actinomycetes</taxon>
        <taxon>Micromonosporales</taxon>
        <taxon>Micromonosporaceae</taxon>
        <taxon>Micromonospora</taxon>
    </lineage>
</organism>
<comment type="caution">
    <text evidence="1">The sequence shown here is derived from an EMBL/GenBank/DDBJ whole genome shotgun (WGS) entry which is preliminary data.</text>
</comment>
<reference evidence="1 2" key="1">
    <citation type="submission" date="2018-03" db="EMBL/GenBank/DDBJ databases">
        <title>Genomic framework for the identification of Micromonospora saelicesensis and Micromonospora noduli.</title>
        <authorList>
            <person name="Riesco R."/>
            <person name="Trujillo M.E."/>
        </authorList>
    </citation>
    <scope>NUCLEOTIDE SEQUENCE [LARGE SCALE GENOMIC DNA]</scope>
    <source>
        <strain evidence="1 2">GAR05</strain>
    </source>
</reference>
<evidence type="ECO:0000313" key="1">
    <source>
        <dbReference type="EMBL" id="RAN92646.1"/>
    </source>
</evidence>
<dbReference type="Proteomes" id="UP000249334">
    <property type="component" value="Unassembled WGS sequence"/>
</dbReference>
<name>A0ABX9CB67_9ACTN</name>
<protein>
    <submittedName>
        <fullName evidence="1">Uncharacterized protein</fullName>
    </submittedName>
</protein>
<dbReference type="EMBL" id="PXXW01000055">
    <property type="protein sequence ID" value="RAN92646.1"/>
    <property type="molecule type" value="Genomic_DNA"/>
</dbReference>